<dbReference type="Proteomes" id="UP001279410">
    <property type="component" value="Unassembled WGS sequence"/>
</dbReference>
<feature type="transmembrane region" description="Helical" evidence="2">
    <location>
        <begin position="123"/>
        <end position="143"/>
    </location>
</feature>
<keyword evidence="2" id="KW-1133">Transmembrane helix</keyword>
<name>A0AAD3MF88_LATJO</name>
<feature type="region of interest" description="Disordered" evidence="1">
    <location>
        <begin position="30"/>
        <end position="51"/>
    </location>
</feature>
<organism evidence="3 4">
    <name type="scientific">Lates japonicus</name>
    <name type="common">Japanese lates</name>
    <dbReference type="NCBI Taxonomy" id="270547"/>
    <lineage>
        <taxon>Eukaryota</taxon>
        <taxon>Metazoa</taxon>
        <taxon>Chordata</taxon>
        <taxon>Craniata</taxon>
        <taxon>Vertebrata</taxon>
        <taxon>Euteleostomi</taxon>
        <taxon>Actinopterygii</taxon>
        <taxon>Neopterygii</taxon>
        <taxon>Teleostei</taxon>
        <taxon>Neoteleostei</taxon>
        <taxon>Acanthomorphata</taxon>
        <taxon>Carangaria</taxon>
        <taxon>Carangaria incertae sedis</taxon>
        <taxon>Centropomidae</taxon>
        <taxon>Lates</taxon>
    </lineage>
</organism>
<dbReference type="AlphaFoldDB" id="A0AAD3MF88"/>
<evidence type="ECO:0000313" key="3">
    <source>
        <dbReference type="EMBL" id="GLD53353.1"/>
    </source>
</evidence>
<keyword evidence="2" id="KW-0812">Transmembrane</keyword>
<feature type="transmembrane region" description="Helical" evidence="2">
    <location>
        <begin position="70"/>
        <end position="97"/>
    </location>
</feature>
<dbReference type="EMBL" id="BRZM01000017">
    <property type="protein sequence ID" value="GLD53353.1"/>
    <property type="molecule type" value="Genomic_DNA"/>
</dbReference>
<sequence length="235" mass="25843">MTASTVTPGGTTSKGPRNFWLRAFHLDRSRRRPELPPAPTEDGPSDPRRWKAGSPAAFRLMRNHRRRHRVGELLTTAALLLRMREACILIVASMSVLDDLLSVVPLPVHAPSMGRRTEVEEELMWAIAGVWAVSLAVSVYLCADGAAARRPLQDFAVNYLEMAGDERVRSLCDLPVLFRDSLNKVSVPTTSWAPAHLDRAQEKEDGSLSPVVSVSGQRTPAVRNCSGVRTEALLT</sequence>
<accession>A0AAD3MF88</accession>
<keyword evidence="2" id="KW-0472">Membrane</keyword>
<reference evidence="3" key="1">
    <citation type="submission" date="2022-08" db="EMBL/GenBank/DDBJ databases">
        <title>Genome sequencing of akame (Lates japonicus).</title>
        <authorList>
            <person name="Hashiguchi Y."/>
            <person name="Takahashi H."/>
        </authorList>
    </citation>
    <scope>NUCLEOTIDE SEQUENCE</scope>
    <source>
        <strain evidence="3">Kochi</strain>
    </source>
</reference>
<evidence type="ECO:0000313" key="4">
    <source>
        <dbReference type="Proteomes" id="UP001279410"/>
    </source>
</evidence>
<gene>
    <name evidence="3" type="ORF">AKAME5_000611600</name>
</gene>
<evidence type="ECO:0000256" key="2">
    <source>
        <dbReference type="SAM" id="Phobius"/>
    </source>
</evidence>
<comment type="caution">
    <text evidence="3">The sequence shown here is derived from an EMBL/GenBank/DDBJ whole genome shotgun (WGS) entry which is preliminary data.</text>
</comment>
<keyword evidence="4" id="KW-1185">Reference proteome</keyword>
<evidence type="ECO:0000256" key="1">
    <source>
        <dbReference type="SAM" id="MobiDB-lite"/>
    </source>
</evidence>
<keyword evidence="3" id="KW-0675">Receptor</keyword>
<protein>
    <submittedName>
        <fullName evidence="3">Probable G-protein coupled receptor 149</fullName>
    </submittedName>
</protein>
<proteinExistence type="predicted"/>